<feature type="transmembrane region" description="Helical" evidence="1">
    <location>
        <begin position="146"/>
        <end position="163"/>
    </location>
</feature>
<dbReference type="CDD" id="cd03385">
    <property type="entry name" value="PAP2_BcrC_like"/>
    <property type="match status" value="1"/>
</dbReference>
<dbReference type="InterPro" id="IPR000326">
    <property type="entry name" value="PAP2/HPO"/>
</dbReference>
<dbReference type="EMBL" id="LVWI01000034">
    <property type="protein sequence ID" value="OKP87740.1"/>
    <property type="molecule type" value="Genomic_DNA"/>
</dbReference>
<keyword evidence="1" id="KW-1133">Transmembrane helix</keyword>
<gene>
    <name evidence="3" type="ORF">A3844_10045</name>
</gene>
<sequence length="191" mass="21428">MNYQLFQIINHFAGKWDLIDDLMEFFAQDIIWLMIAMIGVLWFTHKEQQQQSAFYALLSAVVALGIATVWISPDVNQPRPFVLHVVHQLIPHNADASFPSDHSTLAFSLAFSLLFTNRKWGTVALVLACLTGFARVYVGVHYPGDIAGSAALAALISFLVYTMRARLNPVPNLLIRIYNKIISSLPIVSRK</sequence>
<feature type="transmembrane region" description="Helical" evidence="1">
    <location>
        <begin position="122"/>
        <end position="140"/>
    </location>
</feature>
<dbReference type="PANTHER" id="PTHR14969">
    <property type="entry name" value="SPHINGOSINE-1-PHOSPHATE PHOSPHOHYDROLASE"/>
    <property type="match status" value="1"/>
</dbReference>
<evidence type="ECO:0000313" key="3">
    <source>
        <dbReference type="EMBL" id="OKP87740.1"/>
    </source>
</evidence>
<reference evidence="3 4" key="1">
    <citation type="submission" date="2016-03" db="EMBL/GenBank/DDBJ databases">
        <authorList>
            <person name="Sant'Anna F.H."/>
            <person name="Ambrosini A."/>
            <person name="Souza R."/>
            <person name="Bach E."/>
            <person name="Fernandes G."/>
            <person name="Balsanelli E."/>
            <person name="Baura V.A."/>
            <person name="Souza E.M."/>
            <person name="Passaglia L."/>
        </authorList>
    </citation>
    <scope>NUCLEOTIDE SEQUENCE [LARGE SCALE GENOMIC DNA]</scope>
    <source>
        <strain evidence="3 4">P26E</strain>
    </source>
</reference>
<dbReference type="Proteomes" id="UP000186058">
    <property type="component" value="Unassembled WGS sequence"/>
</dbReference>
<evidence type="ECO:0000259" key="2">
    <source>
        <dbReference type="SMART" id="SM00014"/>
    </source>
</evidence>
<keyword evidence="1" id="KW-0812">Transmembrane</keyword>
<dbReference type="InterPro" id="IPR033879">
    <property type="entry name" value="UPP_Pase"/>
</dbReference>
<feature type="domain" description="Phosphatidic acid phosphatase type 2/haloperoxidase" evidence="2">
    <location>
        <begin position="52"/>
        <end position="161"/>
    </location>
</feature>
<dbReference type="PANTHER" id="PTHR14969:SF58">
    <property type="entry name" value="UNDECAPRENYL-DIPHOSPHATASE BCRC"/>
    <property type="match status" value="1"/>
</dbReference>
<name>A0ABX3EU06_9BACL</name>
<protein>
    <recommendedName>
        <fullName evidence="2">Phosphatidic acid phosphatase type 2/haloperoxidase domain-containing protein</fullName>
    </recommendedName>
</protein>
<proteinExistence type="predicted"/>
<dbReference type="Gene3D" id="1.20.144.10">
    <property type="entry name" value="Phosphatidic acid phosphatase type 2/haloperoxidase"/>
    <property type="match status" value="1"/>
</dbReference>
<accession>A0ABX3EU06</accession>
<feature type="transmembrane region" description="Helical" evidence="1">
    <location>
        <begin position="53"/>
        <end position="71"/>
    </location>
</feature>
<feature type="transmembrane region" description="Helical" evidence="1">
    <location>
        <begin position="25"/>
        <end position="44"/>
    </location>
</feature>
<comment type="caution">
    <text evidence="3">The sequence shown here is derived from an EMBL/GenBank/DDBJ whole genome shotgun (WGS) entry which is preliminary data.</text>
</comment>
<evidence type="ECO:0000313" key="4">
    <source>
        <dbReference type="Proteomes" id="UP000186058"/>
    </source>
</evidence>
<keyword evidence="1" id="KW-0472">Membrane</keyword>
<dbReference type="SMART" id="SM00014">
    <property type="entry name" value="acidPPc"/>
    <property type="match status" value="1"/>
</dbReference>
<keyword evidence="4" id="KW-1185">Reference proteome</keyword>
<organism evidence="3 4">
    <name type="scientific">Paenibacillus helianthi</name>
    <dbReference type="NCBI Taxonomy" id="1349432"/>
    <lineage>
        <taxon>Bacteria</taxon>
        <taxon>Bacillati</taxon>
        <taxon>Bacillota</taxon>
        <taxon>Bacilli</taxon>
        <taxon>Bacillales</taxon>
        <taxon>Paenibacillaceae</taxon>
        <taxon>Paenibacillus</taxon>
    </lineage>
</organism>
<dbReference type="InterPro" id="IPR036938">
    <property type="entry name" value="PAP2/HPO_sf"/>
</dbReference>
<dbReference type="RefSeq" id="WP_074083964.1">
    <property type="nucleotide sequence ID" value="NZ_LVWI01000034.1"/>
</dbReference>
<dbReference type="SUPFAM" id="SSF48317">
    <property type="entry name" value="Acid phosphatase/Vanadium-dependent haloperoxidase"/>
    <property type="match status" value="1"/>
</dbReference>
<evidence type="ECO:0000256" key="1">
    <source>
        <dbReference type="SAM" id="Phobius"/>
    </source>
</evidence>
<dbReference type="Pfam" id="PF01569">
    <property type="entry name" value="PAP2"/>
    <property type="match status" value="1"/>
</dbReference>